<dbReference type="Pfam" id="PF14988">
    <property type="entry name" value="DUF4515"/>
    <property type="match status" value="1"/>
</dbReference>
<accession>A0A9Q0Y3T6</accession>
<dbReference type="InterPro" id="IPR032777">
    <property type="entry name" value="DUF4515"/>
</dbReference>
<protein>
    <recommendedName>
        <fullName evidence="4">DUF4515 domain-containing protein</fullName>
    </recommendedName>
</protein>
<dbReference type="PANTHER" id="PTHR14845:SF0">
    <property type="entry name" value="DUF4515 DOMAIN-CONTAINING PROTEIN"/>
    <property type="match status" value="1"/>
</dbReference>
<feature type="region of interest" description="Disordered" evidence="3">
    <location>
        <begin position="260"/>
        <end position="285"/>
    </location>
</feature>
<evidence type="ECO:0000313" key="5">
    <source>
        <dbReference type="EMBL" id="KAJ7341448.1"/>
    </source>
</evidence>
<organism evidence="5 6">
    <name type="scientific">Phrynocephalus forsythii</name>
    <dbReference type="NCBI Taxonomy" id="171643"/>
    <lineage>
        <taxon>Eukaryota</taxon>
        <taxon>Metazoa</taxon>
        <taxon>Chordata</taxon>
        <taxon>Craniata</taxon>
        <taxon>Vertebrata</taxon>
        <taxon>Euteleostomi</taxon>
        <taxon>Lepidosauria</taxon>
        <taxon>Squamata</taxon>
        <taxon>Bifurcata</taxon>
        <taxon>Unidentata</taxon>
        <taxon>Episquamata</taxon>
        <taxon>Toxicofera</taxon>
        <taxon>Iguania</taxon>
        <taxon>Acrodonta</taxon>
        <taxon>Agamidae</taxon>
        <taxon>Agaminae</taxon>
        <taxon>Phrynocephalus</taxon>
    </lineage>
</organism>
<evidence type="ECO:0000256" key="1">
    <source>
        <dbReference type="ARBA" id="ARBA00023054"/>
    </source>
</evidence>
<gene>
    <name evidence="5" type="ORF">JRQ81_005552</name>
</gene>
<evidence type="ECO:0000256" key="2">
    <source>
        <dbReference type="SAM" id="Coils"/>
    </source>
</evidence>
<keyword evidence="6" id="KW-1185">Reference proteome</keyword>
<comment type="caution">
    <text evidence="5">The sequence shown here is derived from an EMBL/GenBank/DDBJ whole genome shotgun (WGS) entry which is preliminary data.</text>
</comment>
<dbReference type="EMBL" id="JAPFRF010000002">
    <property type="protein sequence ID" value="KAJ7341448.1"/>
    <property type="molecule type" value="Genomic_DNA"/>
</dbReference>
<sequence length="285" mass="32897">MTAATSMEGPLEDGGTGLPLQEQYEHICRDLESLRLRRGQLQAQHHFLQQEAQELHMQSQEFLGYLGKQAQRRQDQVVSLSEQNQALLRETQRQHWELLACGQEQEAALRKELLQKEAELTHLTSELEGLRWVQDLQKAQARHIRELQQELAAARKQHLEQLQVTKTRFLREKATCEREVQQRAEHWVQEAQGAVSRCLQEHSQAIRQQNQELRRELYQLVQRVQELQAYKCHLQQKVQCLHQEHGCLQDLIPLRHRAGGMAGGDGPDKESLAGSPMNPKGGKIC</sequence>
<feature type="domain" description="DUF4515" evidence="4">
    <location>
        <begin position="60"/>
        <end position="247"/>
    </location>
</feature>
<dbReference type="PANTHER" id="PTHR14845">
    <property type="entry name" value="COILED-COIL DOMAIN-CONTAINING 166"/>
    <property type="match status" value="1"/>
</dbReference>
<evidence type="ECO:0000256" key="3">
    <source>
        <dbReference type="SAM" id="MobiDB-lite"/>
    </source>
</evidence>
<dbReference type="Proteomes" id="UP001142489">
    <property type="component" value="Unassembled WGS sequence"/>
</dbReference>
<dbReference type="AlphaFoldDB" id="A0A9Q0Y3T6"/>
<dbReference type="OrthoDB" id="2129492at2759"/>
<keyword evidence="1 2" id="KW-0175">Coiled coil</keyword>
<evidence type="ECO:0000259" key="4">
    <source>
        <dbReference type="Pfam" id="PF14988"/>
    </source>
</evidence>
<evidence type="ECO:0000313" key="6">
    <source>
        <dbReference type="Proteomes" id="UP001142489"/>
    </source>
</evidence>
<proteinExistence type="predicted"/>
<name>A0A9Q0Y3T6_9SAUR</name>
<reference evidence="5" key="1">
    <citation type="journal article" date="2023" name="DNA Res.">
        <title>Chromosome-level genome assembly of Phrynocephalus forsythii using third-generation DNA sequencing and Hi-C analysis.</title>
        <authorList>
            <person name="Qi Y."/>
            <person name="Zhao W."/>
            <person name="Zhao Y."/>
            <person name="Niu C."/>
            <person name="Cao S."/>
            <person name="Zhang Y."/>
        </authorList>
    </citation>
    <scope>NUCLEOTIDE SEQUENCE</scope>
    <source>
        <tissue evidence="5">Muscle</tissue>
    </source>
</reference>
<feature type="coiled-coil region" evidence="2">
    <location>
        <begin position="31"/>
        <end position="230"/>
    </location>
</feature>